<keyword evidence="3 5" id="KW-1133">Transmembrane helix</keyword>
<dbReference type="GO" id="GO:0005886">
    <property type="term" value="C:plasma membrane"/>
    <property type="evidence" value="ECO:0007669"/>
    <property type="project" value="UniProtKB-ARBA"/>
</dbReference>
<evidence type="ECO:0000313" key="8">
    <source>
        <dbReference type="Proteomes" id="UP000196258"/>
    </source>
</evidence>
<evidence type="ECO:0000256" key="3">
    <source>
        <dbReference type="ARBA" id="ARBA00022989"/>
    </source>
</evidence>
<name>A0A1Y4EAN2_9FIRM</name>
<feature type="transmembrane region" description="Helical" evidence="5">
    <location>
        <begin position="110"/>
        <end position="132"/>
    </location>
</feature>
<gene>
    <name evidence="7" type="ORF">B5E91_10150</name>
    <name evidence="6" type="ORF">K8V91_07340</name>
</gene>
<reference evidence="6" key="3">
    <citation type="journal article" date="2021" name="PeerJ">
        <title>Extensive microbial diversity within the chicken gut microbiome revealed by metagenomics and culture.</title>
        <authorList>
            <person name="Gilroy R."/>
            <person name="Ravi A."/>
            <person name="Getino M."/>
            <person name="Pursley I."/>
            <person name="Horton D.L."/>
            <person name="Alikhan N.F."/>
            <person name="Baker D."/>
            <person name="Gharbi K."/>
            <person name="Hall N."/>
            <person name="Watson M."/>
            <person name="Adriaenssens E.M."/>
            <person name="Foster-Nyarko E."/>
            <person name="Jarju S."/>
            <person name="Secka A."/>
            <person name="Antonio M."/>
            <person name="Oren A."/>
            <person name="Chaudhuri R.R."/>
            <person name="La Ragione R."/>
            <person name="Hildebrand F."/>
            <person name="Pallen M.J."/>
        </authorList>
    </citation>
    <scope>NUCLEOTIDE SEQUENCE</scope>
    <source>
        <strain evidence="6">CHK193-16274</strain>
    </source>
</reference>
<reference evidence="8" key="1">
    <citation type="submission" date="2017-04" db="EMBL/GenBank/DDBJ databases">
        <title>Function of individual gut microbiota members based on whole genome sequencing of pure cultures obtained from chicken caecum.</title>
        <authorList>
            <person name="Medvecky M."/>
            <person name="Cejkova D."/>
            <person name="Polansky O."/>
            <person name="Karasova D."/>
            <person name="Kubasova T."/>
            <person name="Cizek A."/>
            <person name="Rychlik I."/>
        </authorList>
    </citation>
    <scope>NUCLEOTIDE SEQUENCE [LARGE SCALE GENOMIC DNA]</scope>
    <source>
        <strain evidence="8">An149</strain>
    </source>
</reference>
<feature type="transmembrane region" description="Helical" evidence="5">
    <location>
        <begin position="233"/>
        <end position="256"/>
    </location>
</feature>
<evidence type="ECO:0000256" key="5">
    <source>
        <dbReference type="SAM" id="Phobius"/>
    </source>
</evidence>
<organism evidence="7 8">
    <name type="scientific">Thomasclavelia spiroformis</name>
    <dbReference type="NCBI Taxonomy" id="29348"/>
    <lineage>
        <taxon>Bacteria</taxon>
        <taxon>Bacillati</taxon>
        <taxon>Bacillota</taxon>
        <taxon>Erysipelotrichia</taxon>
        <taxon>Erysipelotrichales</taxon>
        <taxon>Coprobacillaceae</taxon>
        <taxon>Thomasclavelia</taxon>
    </lineage>
</organism>
<dbReference type="InterPro" id="IPR003339">
    <property type="entry name" value="ABC/ECF_trnsptr_transmembrane"/>
</dbReference>
<evidence type="ECO:0000313" key="6">
    <source>
        <dbReference type="EMBL" id="HJF40721.1"/>
    </source>
</evidence>
<evidence type="ECO:0000313" key="7">
    <source>
        <dbReference type="EMBL" id="OUQ04504.1"/>
    </source>
</evidence>
<proteinExistence type="predicted"/>
<reference evidence="7" key="2">
    <citation type="journal article" date="2018" name="BMC Genomics">
        <title>Whole genome sequencing and function prediction of 133 gut anaerobes isolated from chicken caecum in pure cultures.</title>
        <authorList>
            <person name="Medvecky M."/>
            <person name="Cejkova D."/>
            <person name="Polansky O."/>
            <person name="Karasova D."/>
            <person name="Kubasova T."/>
            <person name="Cizek A."/>
            <person name="Rychlik I."/>
        </authorList>
    </citation>
    <scope>NUCLEOTIDE SEQUENCE</scope>
    <source>
        <strain evidence="7">An149</strain>
    </source>
</reference>
<feature type="transmembrane region" description="Helical" evidence="5">
    <location>
        <begin position="56"/>
        <end position="75"/>
    </location>
</feature>
<feature type="transmembrane region" description="Helical" evidence="5">
    <location>
        <begin position="81"/>
        <end position="98"/>
    </location>
</feature>
<dbReference type="Proteomes" id="UP000749320">
    <property type="component" value="Unassembled WGS sequence"/>
</dbReference>
<keyword evidence="2 5" id="KW-0812">Transmembrane</keyword>
<evidence type="ECO:0000256" key="4">
    <source>
        <dbReference type="ARBA" id="ARBA00023136"/>
    </source>
</evidence>
<reference evidence="6" key="4">
    <citation type="submission" date="2021-09" db="EMBL/GenBank/DDBJ databases">
        <authorList>
            <person name="Gilroy R."/>
        </authorList>
    </citation>
    <scope>NUCLEOTIDE SEQUENCE</scope>
    <source>
        <strain evidence="6">CHK193-16274</strain>
    </source>
</reference>
<sequence>MVIKKFKDSHPSVLVVYFLSIIVLLFIQRNYCFILLMSSLAVLMDYFYNKDKFFKHLKYVLILLVIVMLVVPLLVQSSNDIIYSLLLGIFLSGLFLWYKVMRYFVKDDHIVYLFGSILPSFGLVISIFFNLINKLKKQYQKIKEANYHIPVKNKITYYRNVIVILVTYAFESSLDMMNSMISRGYGKANRTSFHLYIFKKDDVLKLIAIILLSIICFWGYYGNYRNYSLLQAYHFELIDLLFFASYLLLGVLPILLGGKKNVQD</sequence>
<evidence type="ECO:0000256" key="1">
    <source>
        <dbReference type="ARBA" id="ARBA00004141"/>
    </source>
</evidence>
<feature type="transmembrane region" description="Helical" evidence="5">
    <location>
        <begin position="203"/>
        <end position="221"/>
    </location>
</feature>
<comment type="caution">
    <text evidence="7">The sequence shown here is derived from an EMBL/GenBank/DDBJ whole genome shotgun (WGS) entry which is preliminary data.</text>
</comment>
<keyword evidence="4 5" id="KW-0472">Membrane</keyword>
<dbReference type="EMBL" id="DYWV01000242">
    <property type="protein sequence ID" value="HJF40721.1"/>
    <property type="molecule type" value="Genomic_DNA"/>
</dbReference>
<protein>
    <submittedName>
        <fullName evidence="6">Energy-coupling factor transporter transmembrane protein EcfT</fullName>
    </submittedName>
</protein>
<accession>A0A1Y4EAN2</accession>
<dbReference type="Proteomes" id="UP000196258">
    <property type="component" value="Unassembled WGS sequence"/>
</dbReference>
<dbReference type="RefSeq" id="WP_087257321.1">
    <property type="nucleotide sequence ID" value="NZ_CAJFOD010000107.1"/>
</dbReference>
<feature type="transmembrane region" description="Helical" evidence="5">
    <location>
        <begin position="157"/>
        <end position="174"/>
    </location>
</feature>
<feature type="transmembrane region" description="Helical" evidence="5">
    <location>
        <begin position="12"/>
        <end position="27"/>
    </location>
</feature>
<dbReference type="AlphaFoldDB" id="A0A1Y4EAN2"/>
<dbReference type="EMBL" id="NFLB01000011">
    <property type="protein sequence ID" value="OUQ04504.1"/>
    <property type="molecule type" value="Genomic_DNA"/>
</dbReference>
<dbReference type="CDD" id="cd16914">
    <property type="entry name" value="EcfT"/>
    <property type="match status" value="1"/>
</dbReference>
<comment type="subcellular location">
    <subcellularLocation>
        <location evidence="1">Membrane</location>
        <topology evidence="1">Multi-pass membrane protein</topology>
    </subcellularLocation>
</comment>
<evidence type="ECO:0000256" key="2">
    <source>
        <dbReference type="ARBA" id="ARBA00022692"/>
    </source>
</evidence>